<dbReference type="InterPro" id="IPR000182">
    <property type="entry name" value="GNAT_dom"/>
</dbReference>
<dbReference type="PANTHER" id="PTHR43800">
    <property type="entry name" value="PEPTIDYL-LYSINE N-ACETYLTRANSFERASE YJAB"/>
    <property type="match status" value="1"/>
</dbReference>
<feature type="domain" description="N-acetyltransferase" evidence="3">
    <location>
        <begin position="1"/>
        <end position="89"/>
    </location>
</feature>
<accession>A0ABT9HAQ1</accession>
<sequence length="105" mass="11668">MGFLVGEPYGRELHIREMDVASQWQRQGIGSIMMRACGIDAGNAGFAALTLTTFRHVPWNAPLYSRLGFVEVDPEGHPRLAAELEREAGAGLQREQRLAMIRFLG</sequence>
<dbReference type="Pfam" id="PF13508">
    <property type="entry name" value="Acetyltransf_7"/>
    <property type="match status" value="1"/>
</dbReference>
<reference evidence="4 5" key="1">
    <citation type="submission" date="2023-08" db="EMBL/GenBank/DDBJ databases">
        <title>genomic of DY56.</title>
        <authorList>
            <person name="Wang Y."/>
        </authorList>
    </citation>
    <scope>NUCLEOTIDE SEQUENCE [LARGE SCALE GENOMIC DNA]</scope>
    <source>
        <strain evidence="4 5">DY56-A-20</strain>
    </source>
</reference>
<evidence type="ECO:0000256" key="1">
    <source>
        <dbReference type="ARBA" id="ARBA00022679"/>
    </source>
</evidence>
<evidence type="ECO:0000256" key="2">
    <source>
        <dbReference type="ARBA" id="ARBA00023315"/>
    </source>
</evidence>
<comment type="caution">
    <text evidence="4">The sequence shown here is derived from an EMBL/GenBank/DDBJ whole genome shotgun (WGS) entry which is preliminary data.</text>
</comment>
<gene>
    <name evidence="4" type="ORF">Q9K01_10720</name>
</gene>
<dbReference type="CDD" id="cd04301">
    <property type="entry name" value="NAT_SF"/>
    <property type="match status" value="1"/>
</dbReference>
<keyword evidence="5" id="KW-1185">Reference proteome</keyword>
<name>A0ABT9HAQ1_9SPHN</name>
<dbReference type="EMBL" id="JAVAIL010000003">
    <property type="protein sequence ID" value="MDP4540099.1"/>
    <property type="molecule type" value="Genomic_DNA"/>
</dbReference>
<dbReference type="Gene3D" id="3.40.630.30">
    <property type="match status" value="1"/>
</dbReference>
<evidence type="ECO:0000313" key="4">
    <source>
        <dbReference type="EMBL" id="MDP4540099.1"/>
    </source>
</evidence>
<organism evidence="4 5">
    <name type="scientific">Qipengyuania benthica</name>
    <dbReference type="NCBI Taxonomy" id="3067651"/>
    <lineage>
        <taxon>Bacteria</taxon>
        <taxon>Pseudomonadati</taxon>
        <taxon>Pseudomonadota</taxon>
        <taxon>Alphaproteobacteria</taxon>
        <taxon>Sphingomonadales</taxon>
        <taxon>Erythrobacteraceae</taxon>
        <taxon>Qipengyuania</taxon>
    </lineage>
</organism>
<keyword evidence="2" id="KW-0012">Acyltransferase</keyword>
<keyword evidence="1" id="KW-0808">Transferase</keyword>
<dbReference type="PROSITE" id="PS51186">
    <property type="entry name" value="GNAT"/>
    <property type="match status" value="1"/>
</dbReference>
<dbReference type="Proteomes" id="UP001235664">
    <property type="component" value="Unassembled WGS sequence"/>
</dbReference>
<dbReference type="RefSeq" id="WP_305930243.1">
    <property type="nucleotide sequence ID" value="NZ_JAVAIL010000003.1"/>
</dbReference>
<dbReference type="InterPro" id="IPR016181">
    <property type="entry name" value="Acyl_CoA_acyltransferase"/>
</dbReference>
<proteinExistence type="predicted"/>
<dbReference type="SUPFAM" id="SSF55729">
    <property type="entry name" value="Acyl-CoA N-acyltransferases (Nat)"/>
    <property type="match status" value="1"/>
</dbReference>
<dbReference type="PANTHER" id="PTHR43800:SF1">
    <property type="entry name" value="PEPTIDYL-LYSINE N-ACETYLTRANSFERASE YJAB"/>
    <property type="match status" value="1"/>
</dbReference>
<evidence type="ECO:0000259" key="3">
    <source>
        <dbReference type="PROSITE" id="PS51186"/>
    </source>
</evidence>
<evidence type="ECO:0000313" key="5">
    <source>
        <dbReference type="Proteomes" id="UP001235664"/>
    </source>
</evidence>
<protein>
    <submittedName>
        <fullName evidence="4">GNAT family N-acetyltransferase</fullName>
    </submittedName>
</protein>